<comment type="caution">
    <text evidence="3">The sequence shown here is derived from an EMBL/GenBank/DDBJ whole genome shotgun (WGS) entry which is preliminary data.</text>
</comment>
<dbReference type="Pfam" id="PF01446">
    <property type="entry name" value="Rep_1"/>
    <property type="match status" value="1"/>
</dbReference>
<dbReference type="GO" id="GO:0006260">
    <property type="term" value="P:DNA replication"/>
    <property type="evidence" value="ECO:0007669"/>
    <property type="project" value="UniProtKB-KW"/>
</dbReference>
<dbReference type="OrthoDB" id="1325232at2"/>
<accession>A0A563DHG3</accession>
<dbReference type="GO" id="GO:0003677">
    <property type="term" value="F:DNA binding"/>
    <property type="evidence" value="ECO:0007669"/>
    <property type="project" value="InterPro"/>
</dbReference>
<dbReference type="EMBL" id="SELH01000015">
    <property type="protein sequence ID" value="TWP29254.1"/>
    <property type="molecule type" value="Genomic_DNA"/>
</dbReference>
<organism evidence="3 4">
    <name type="scientific">Apibacter muscae</name>
    <dbReference type="NCBI Taxonomy" id="2509004"/>
    <lineage>
        <taxon>Bacteria</taxon>
        <taxon>Pseudomonadati</taxon>
        <taxon>Bacteroidota</taxon>
        <taxon>Flavobacteriia</taxon>
        <taxon>Flavobacteriales</taxon>
        <taxon>Weeksellaceae</taxon>
        <taxon>Apibacter</taxon>
    </lineage>
</organism>
<gene>
    <name evidence="3" type="ORF">ETU09_03275</name>
</gene>
<dbReference type="AlphaFoldDB" id="A0A563DHG3"/>
<evidence type="ECO:0000313" key="3">
    <source>
        <dbReference type="EMBL" id="TWP29254.1"/>
    </source>
</evidence>
<dbReference type="RefSeq" id="WP_146291877.1">
    <property type="nucleotide sequence ID" value="NZ_SELH01000015.1"/>
</dbReference>
<dbReference type="InterPro" id="IPR000989">
    <property type="entry name" value="Rep"/>
</dbReference>
<evidence type="ECO:0000256" key="2">
    <source>
        <dbReference type="ARBA" id="ARBA00022705"/>
    </source>
</evidence>
<protein>
    <submittedName>
        <fullName evidence="3">Uncharacterized protein</fullName>
    </submittedName>
</protein>
<proteinExistence type="inferred from homology"/>
<sequence length="364" mass="42606">MGVDRNYSAFGLKTLNTLAQIGTEVSIKKRVSPALLEGEGTDLTDTKVLQGRAKRKLITQKMMLGLIDVSKSKEDFQRQKSYWNTYYCQSKIISSKNRIYGKYCKNRFCTVCSAIRKADIINRYYPTLKTWKEPHFLTLTVKAVKINSLNKWINGMFRAFSLILNRYKKRYQRGKAIQLIGIKSLECNFNPQRKTYNPHFHIITANHKIAEILKQEWLQIWKFKNQPQKIVVSPKAQFIRKVENLERDLIEVIKYGSKIFTEPDIKKKTQKQKSNLAPMIYIQALDAIFTAMKGKRIFERFGFNLLKQPRPQPKSKRTYEFENWNFDLKVNDWVNPETGECLTGYKTPAELAYLLEEGINCSRI</sequence>
<name>A0A563DHG3_9FLAO</name>
<evidence type="ECO:0000256" key="1">
    <source>
        <dbReference type="ARBA" id="ARBA00008909"/>
    </source>
</evidence>
<reference evidence="3 4" key="1">
    <citation type="submission" date="2019-02" db="EMBL/GenBank/DDBJ databases">
        <title>Apibacter muscae sp. nov.: a novel member of the house fly microbiota.</title>
        <authorList>
            <person name="Park R."/>
        </authorList>
    </citation>
    <scope>NUCLEOTIDE SEQUENCE [LARGE SCALE GENOMIC DNA]</scope>
    <source>
        <strain evidence="3 4">AL1</strain>
    </source>
</reference>
<comment type="similarity">
    <text evidence="1">Belongs to the Gram-positive plasmids replication protein type 1 family.</text>
</comment>
<evidence type="ECO:0000313" key="4">
    <source>
        <dbReference type="Proteomes" id="UP000319499"/>
    </source>
</evidence>
<keyword evidence="4" id="KW-1185">Reference proteome</keyword>
<dbReference type="Proteomes" id="UP000319499">
    <property type="component" value="Unassembled WGS sequence"/>
</dbReference>
<keyword evidence="2" id="KW-0235">DNA replication</keyword>